<sequence>MSISLKQLNQKAAAVSCIVKDITVARVPKVEDLEDLERNFEQLYSMILDVGETLDAVLSDIEK</sequence>
<accession>U5MX25</accession>
<dbReference type="PATRIC" id="fig|1345695.10.peg.1123"/>
<evidence type="ECO:0000313" key="1">
    <source>
        <dbReference type="EMBL" id="AGX43987.1"/>
    </source>
</evidence>
<dbReference type="KEGG" id="csb:CLSA_c30200"/>
<protein>
    <submittedName>
        <fullName evidence="1">Uncharacterized protein</fullName>
    </submittedName>
</protein>
<evidence type="ECO:0000313" key="2">
    <source>
        <dbReference type="Proteomes" id="UP000017118"/>
    </source>
</evidence>
<reference evidence="1 2" key="1">
    <citation type="journal article" date="2013" name="Genome Announc.">
        <title>Complete Genome Sequence of the Solvent Producer Clostridium saccharobutylicum NCP262 (DSM 13864).</title>
        <authorList>
            <person name="Poehlein A."/>
            <person name="Hartwich K."/>
            <person name="Krabben P."/>
            <person name="Ehrenreich A."/>
            <person name="Liebl W."/>
            <person name="Durre P."/>
            <person name="Gottschalk G."/>
            <person name="Daniel R."/>
        </authorList>
    </citation>
    <scope>NUCLEOTIDE SEQUENCE [LARGE SCALE GENOMIC DNA]</scope>
    <source>
        <strain evidence="1">DSM 13864</strain>
    </source>
</reference>
<organism evidence="1 2">
    <name type="scientific">Clostridium saccharobutylicum DSM 13864</name>
    <dbReference type="NCBI Taxonomy" id="1345695"/>
    <lineage>
        <taxon>Bacteria</taxon>
        <taxon>Bacillati</taxon>
        <taxon>Bacillota</taxon>
        <taxon>Clostridia</taxon>
        <taxon>Eubacteriales</taxon>
        <taxon>Clostridiaceae</taxon>
        <taxon>Clostridium</taxon>
    </lineage>
</organism>
<name>U5MX25_CLOSA</name>
<dbReference type="AlphaFoldDB" id="U5MX25"/>
<dbReference type="GeneID" id="55475385"/>
<dbReference type="EMBL" id="CP006721">
    <property type="protein sequence ID" value="AGX43987.1"/>
    <property type="molecule type" value="Genomic_DNA"/>
</dbReference>
<gene>
    <name evidence="1" type="ORF">CLSA_c30200</name>
</gene>
<dbReference type="Proteomes" id="UP000017118">
    <property type="component" value="Chromosome"/>
</dbReference>
<dbReference type="OrthoDB" id="9930881at2"/>
<keyword evidence="2" id="KW-1185">Reference proteome</keyword>
<proteinExistence type="predicted"/>
<dbReference type="HOGENOM" id="CLU_2877776_0_0_9"/>
<dbReference type="RefSeq" id="WP_022747130.1">
    <property type="nucleotide sequence ID" value="NC_022571.1"/>
</dbReference>